<dbReference type="EC" id="2.7.13.3" evidence="3"/>
<protein>
    <recommendedName>
        <fullName evidence="3">histidine kinase</fullName>
        <ecNumber evidence="3">2.7.13.3</ecNumber>
    </recommendedName>
</protein>
<reference evidence="18" key="1">
    <citation type="submission" date="2017-12" db="EMBL/GenBank/DDBJ databases">
        <title>FDA dAtabase for Regulatory Grade micrObial Sequences (FDA-ARGOS): Supporting development and validation of Infectious Disease Dx tests.</title>
        <authorList>
            <person name="Hoffmann M."/>
            <person name="Allard M."/>
            <person name="Evans P."/>
            <person name="Brown E."/>
            <person name="Tallon L."/>
            <person name="Sadzewicz L."/>
            <person name="Sengamalay N."/>
            <person name="Ott S."/>
            <person name="Godinez A."/>
            <person name="Nagaraj S."/>
            <person name="Vavikolanu K."/>
            <person name="Aluvathingal J."/>
            <person name="Nadendla S."/>
            <person name="Sichtig H."/>
        </authorList>
    </citation>
    <scope>NUCLEOTIDE SEQUENCE [LARGE SCALE GENOMIC DNA]</scope>
    <source>
        <strain evidence="18">FDAARGOS_249</strain>
    </source>
</reference>
<keyword evidence="7 14" id="KW-0812">Transmembrane</keyword>
<sequence>MKLNFFYQQILSFLVVIGMTIVAMGVTLFSFSRDQVLLRQEQQLNDIAQFISGQTISPEFLSSMEPLLQSSNMKLFYFNADNELIYPTDEAATIPNNQLTDEELKTLENGHDLNLRTFEMGFTEKVGDALAIFMPLTNAENQSFAGYLVIGVPSSQSDAIIDNLMHNVVKGIMIALIIAVIFSVIIAGYQNKRIRRIQEATQKIAQGDYSVRLEVSNIDEFDDLAKDFNQMAVALRESEVEIDRQENIRRQLMMDVAHEIRTPLTTMIGLLEGLRQKVLPEDKIDRSVDLMYKEANRLNRLVNENLDIEKIRSNEIVLKKSKFNAAEVLRDISLQLSETAKVKHIKFELDMPDEVPIYADYDRFHQIIFNITQNAVQFTDYGEIFMSSAFQDGETYIKIKDSGMGMTKEQVENIWERFYKADVSRKNNEFGESGLGLSIVKQLVELHQATIHVESEAGVGTIFTLVFYDRETLAEKNKVE</sequence>
<comment type="catalytic activity">
    <reaction evidence="1">
        <text>ATP + protein L-histidine = ADP + protein N-phospho-L-histidine.</text>
        <dbReference type="EC" id="2.7.13.3"/>
    </reaction>
</comment>
<dbReference type="InterPro" id="IPR003661">
    <property type="entry name" value="HisK_dim/P_dom"/>
</dbReference>
<evidence type="ECO:0000256" key="13">
    <source>
        <dbReference type="ARBA" id="ARBA00023136"/>
    </source>
</evidence>
<evidence type="ECO:0000259" key="16">
    <source>
        <dbReference type="PROSITE" id="PS50885"/>
    </source>
</evidence>
<name>A0A2J9PMU5_9LACT</name>
<dbReference type="Proteomes" id="UP000192813">
    <property type="component" value="Unassembled WGS sequence"/>
</dbReference>
<accession>A0A2J9PMU5</accession>
<keyword evidence="4" id="KW-1003">Cell membrane</keyword>
<dbReference type="RefSeq" id="WP_083068798.1">
    <property type="nucleotide sequence ID" value="NZ_JALXKY010000004.1"/>
</dbReference>
<evidence type="ECO:0000256" key="5">
    <source>
        <dbReference type="ARBA" id="ARBA00022553"/>
    </source>
</evidence>
<dbReference type="CDD" id="cd00082">
    <property type="entry name" value="HisKA"/>
    <property type="match status" value="1"/>
</dbReference>
<keyword evidence="8" id="KW-0547">Nucleotide-binding</keyword>
<keyword evidence="6" id="KW-0808">Transferase</keyword>
<evidence type="ECO:0000256" key="3">
    <source>
        <dbReference type="ARBA" id="ARBA00012438"/>
    </source>
</evidence>
<dbReference type="Pfam" id="PF02518">
    <property type="entry name" value="HATPase_c"/>
    <property type="match status" value="1"/>
</dbReference>
<dbReference type="FunFam" id="1.10.287.130:FF:000001">
    <property type="entry name" value="Two-component sensor histidine kinase"/>
    <property type="match status" value="1"/>
</dbReference>
<dbReference type="InterPro" id="IPR005467">
    <property type="entry name" value="His_kinase_dom"/>
</dbReference>
<evidence type="ECO:0000256" key="2">
    <source>
        <dbReference type="ARBA" id="ARBA00004651"/>
    </source>
</evidence>
<dbReference type="Gene3D" id="3.30.565.10">
    <property type="entry name" value="Histidine kinase-like ATPase, C-terminal domain"/>
    <property type="match status" value="1"/>
</dbReference>
<feature type="transmembrane region" description="Helical" evidence="14">
    <location>
        <begin position="6"/>
        <end position="31"/>
    </location>
</feature>
<dbReference type="SUPFAM" id="SSF55874">
    <property type="entry name" value="ATPase domain of HSP90 chaperone/DNA topoisomerase II/histidine kinase"/>
    <property type="match status" value="1"/>
</dbReference>
<comment type="caution">
    <text evidence="17">The sequence shown here is derived from an EMBL/GenBank/DDBJ whole genome shotgun (WGS) entry which is preliminary data.</text>
</comment>
<evidence type="ECO:0000256" key="1">
    <source>
        <dbReference type="ARBA" id="ARBA00000085"/>
    </source>
</evidence>
<evidence type="ECO:0000256" key="12">
    <source>
        <dbReference type="ARBA" id="ARBA00023012"/>
    </source>
</evidence>
<keyword evidence="10" id="KW-0067">ATP-binding</keyword>
<dbReference type="PANTHER" id="PTHR45528">
    <property type="entry name" value="SENSOR HISTIDINE KINASE CPXA"/>
    <property type="match status" value="1"/>
</dbReference>
<evidence type="ECO:0000256" key="14">
    <source>
        <dbReference type="SAM" id="Phobius"/>
    </source>
</evidence>
<dbReference type="InterPro" id="IPR003660">
    <property type="entry name" value="HAMP_dom"/>
</dbReference>
<dbReference type="Pfam" id="PF00512">
    <property type="entry name" value="HisKA"/>
    <property type="match status" value="1"/>
</dbReference>
<evidence type="ECO:0000256" key="11">
    <source>
        <dbReference type="ARBA" id="ARBA00022989"/>
    </source>
</evidence>
<dbReference type="SMART" id="SM00387">
    <property type="entry name" value="HATPase_c"/>
    <property type="match status" value="1"/>
</dbReference>
<evidence type="ECO:0000259" key="15">
    <source>
        <dbReference type="PROSITE" id="PS50109"/>
    </source>
</evidence>
<dbReference type="Gene3D" id="6.10.340.10">
    <property type="match status" value="1"/>
</dbReference>
<dbReference type="Pfam" id="PF00672">
    <property type="entry name" value="HAMP"/>
    <property type="match status" value="1"/>
</dbReference>
<comment type="subcellular location">
    <subcellularLocation>
        <location evidence="2">Cell membrane</location>
        <topology evidence="2">Multi-pass membrane protein</topology>
    </subcellularLocation>
</comment>
<dbReference type="CDD" id="cd06225">
    <property type="entry name" value="HAMP"/>
    <property type="match status" value="1"/>
</dbReference>
<dbReference type="SMART" id="SM00304">
    <property type="entry name" value="HAMP"/>
    <property type="match status" value="1"/>
</dbReference>
<evidence type="ECO:0000256" key="8">
    <source>
        <dbReference type="ARBA" id="ARBA00022741"/>
    </source>
</evidence>
<dbReference type="SUPFAM" id="SSF47384">
    <property type="entry name" value="Homodimeric domain of signal transducing histidine kinase"/>
    <property type="match status" value="1"/>
</dbReference>
<evidence type="ECO:0000313" key="18">
    <source>
        <dbReference type="Proteomes" id="UP000192813"/>
    </source>
</evidence>
<dbReference type="PANTHER" id="PTHR45528:SF1">
    <property type="entry name" value="SENSOR HISTIDINE KINASE CPXA"/>
    <property type="match status" value="1"/>
</dbReference>
<feature type="transmembrane region" description="Helical" evidence="14">
    <location>
        <begin position="171"/>
        <end position="189"/>
    </location>
</feature>
<dbReference type="PRINTS" id="PR00344">
    <property type="entry name" value="BCTRLSENSOR"/>
</dbReference>
<keyword evidence="13 14" id="KW-0472">Membrane</keyword>
<dbReference type="InterPro" id="IPR036890">
    <property type="entry name" value="HATPase_C_sf"/>
</dbReference>
<keyword evidence="12" id="KW-0902">Two-component regulatory system</keyword>
<evidence type="ECO:0000256" key="9">
    <source>
        <dbReference type="ARBA" id="ARBA00022777"/>
    </source>
</evidence>
<dbReference type="AlphaFoldDB" id="A0A2J9PMU5"/>
<dbReference type="EMBL" id="NBTM02000001">
    <property type="protein sequence ID" value="PNL91658.1"/>
    <property type="molecule type" value="Genomic_DNA"/>
</dbReference>
<evidence type="ECO:0000256" key="6">
    <source>
        <dbReference type="ARBA" id="ARBA00022679"/>
    </source>
</evidence>
<dbReference type="FunFam" id="3.30.565.10:FF:000006">
    <property type="entry name" value="Sensor histidine kinase WalK"/>
    <property type="match status" value="1"/>
</dbReference>
<gene>
    <name evidence="17" type="ORF">A6J77_005255</name>
</gene>
<dbReference type="GO" id="GO:0005886">
    <property type="term" value="C:plasma membrane"/>
    <property type="evidence" value="ECO:0007669"/>
    <property type="project" value="UniProtKB-SubCell"/>
</dbReference>
<evidence type="ECO:0000313" key="17">
    <source>
        <dbReference type="EMBL" id="PNL91658.1"/>
    </source>
</evidence>
<keyword evidence="11 14" id="KW-1133">Transmembrane helix</keyword>
<dbReference type="SMART" id="SM00388">
    <property type="entry name" value="HisKA"/>
    <property type="match status" value="1"/>
</dbReference>
<evidence type="ECO:0000256" key="4">
    <source>
        <dbReference type="ARBA" id="ARBA00022475"/>
    </source>
</evidence>
<dbReference type="GO" id="GO:0005524">
    <property type="term" value="F:ATP binding"/>
    <property type="evidence" value="ECO:0007669"/>
    <property type="project" value="UniProtKB-KW"/>
</dbReference>
<dbReference type="GO" id="GO:0000155">
    <property type="term" value="F:phosphorelay sensor kinase activity"/>
    <property type="evidence" value="ECO:0007669"/>
    <property type="project" value="InterPro"/>
</dbReference>
<proteinExistence type="predicted"/>
<feature type="domain" description="Histidine kinase" evidence="15">
    <location>
        <begin position="255"/>
        <end position="471"/>
    </location>
</feature>
<dbReference type="InterPro" id="IPR003594">
    <property type="entry name" value="HATPase_dom"/>
</dbReference>
<evidence type="ECO:0000256" key="7">
    <source>
        <dbReference type="ARBA" id="ARBA00022692"/>
    </source>
</evidence>
<organism evidence="17 18">
    <name type="scientific">Aerococcus viridans</name>
    <dbReference type="NCBI Taxonomy" id="1377"/>
    <lineage>
        <taxon>Bacteria</taxon>
        <taxon>Bacillati</taxon>
        <taxon>Bacillota</taxon>
        <taxon>Bacilli</taxon>
        <taxon>Lactobacillales</taxon>
        <taxon>Aerococcaceae</taxon>
        <taxon>Aerococcus</taxon>
    </lineage>
</organism>
<dbReference type="InterPro" id="IPR036097">
    <property type="entry name" value="HisK_dim/P_sf"/>
</dbReference>
<dbReference type="PROSITE" id="PS50109">
    <property type="entry name" value="HIS_KIN"/>
    <property type="match status" value="1"/>
</dbReference>
<dbReference type="InterPro" id="IPR050398">
    <property type="entry name" value="HssS/ArlS-like"/>
</dbReference>
<keyword evidence="5" id="KW-0597">Phosphoprotein</keyword>
<dbReference type="Gene3D" id="1.10.287.130">
    <property type="match status" value="1"/>
</dbReference>
<dbReference type="PROSITE" id="PS50885">
    <property type="entry name" value="HAMP"/>
    <property type="match status" value="1"/>
</dbReference>
<feature type="domain" description="HAMP" evidence="16">
    <location>
        <begin position="188"/>
        <end position="240"/>
    </location>
</feature>
<dbReference type="SUPFAM" id="SSF158472">
    <property type="entry name" value="HAMP domain-like"/>
    <property type="match status" value="1"/>
</dbReference>
<evidence type="ECO:0000256" key="10">
    <source>
        <dbReference type="ARBA" id="ARBA00022840"/>
    </source>
</evidence>
<dbReference type="InterPro" id="IPR004358">
    <property type="entry name" value="Sig_transdc_His_kin-like_C"/>
</dbReference>
<keyword evidence="9 17" id="KW-0418">Kinase</keyword>